<comment type="caution">
    <text evidence="2">The sequence shown here is derived from an EMBL/GenBank/DDBJ whole genome shotgun (WGS) entry which is preliminary data.</text>
</comment>
<dbReference type="InterPro" id="IPR039471">
    <property type="entry name" value="CXorf65-like"/>
</dbReference>
<accession>A0A6S7JLD7</accession>
<evidence type="ECO:0000313" key="2">
    <source>
        <dbReference type="EMBL" id="CAB4031818.1"/>
    </source>
</evidence>
<evidence type="ECO:0000313" key="3">
    <source>
        <dbReference type="Proteomes" id="UP001152795"/>
    </source>
</evidence>
<dbReference type="OrthoDB" id="5981792at2759"/>
<proteinExistence type="predicted"/>
<gene>
    <name evidence="2" type="ORF">PACLA_8A070867</name>
</gene>
<dbReference type="Pfam" id="PF15874">
    <property type="entry name" value="Il2rg"/>
    <property type="match status" value="1"/>
</dbReference>
<feature type="region of interest" description="Disordered" evidence="1">
    <location>
        <begin position="69"/>
        <end position="130"/>
    </location>
</feature>
<dbReference type="PANTHER" id="PTHR33887:SF5">
    <property type="entry name" value="PB1 DOMAIN-CONTAINING PROTEIN"/>
    <property type="match status" value="1"/>
</dbReference>
<feature type="compositionally biased region" description="Low complexity" evidence="1">
    <location>
        <begin position="105"/>
        <end position="122"/>
    </location>
</feature>
<organism evidence="2 3">
    <name type="scientific">Paramuricea clavata</name>
    <name type="common">Red gorgonian</name>
    <name type="synonym">Violescent sea-whip</name>
    <dbReference type="NCBI Taxonomy" id="317549"/>
    <lineage>
        <taxon>Eukaryota</taxon>
        <taxon>Metazoa</taxon>
        <taxon>Cnidaria</taxon>
        <taxon>Anthozoa</taxon>
        <taxon>Octocorallia</taxon>
        <taxon>Malacalcyonacea</taxon>
        <taxon>Plexauridae</taxon>
        <taxon>Paramuricea</taxon>
    </lineage>
</organism>
<evidence type="ECO:0000256" key="1">
    <source>
        <dbReference type="SAM" id="MobiDB-lite"/>
    </source>
</evidence>
<keyword evidence="3" id="KW-1185">Reference proteome</keyword>
<protein>
    <submittedName>
        <fullName evidence="2">Uncharacterized protein</fullName>
    </submittedName>
</protein>
<reference evidence="2" key="1">
    <citation type="submission" date="2020-04" db="EMBL/GenBank/DDBJ databases">
        <authorList>
            <person name="Alioto T."/>
            <person name="Alioto T."/>
            <person name="Gomez Garrido J."/>
        </authorList>
    </citation>
    <scope>NUCLEOTIDE SEQUENCE</scope>
    <source>
        <strain evidence="2">A484AB</strain>
    </source>
</reference>
<sequence>MVDLSDESGNLKYLRGHPESYATEFLKDRESLVLIRVDKSPLDDATTYTPLLEDIFVVTSSFIERLTRCGDTGTKQNQAKNNSTSLVSSVKKHQAVSKARNSFLTSASKTTRSNSNRSSSRNQSKERRSK</sequence>
<dbReference type="AlphaFoldDB" id="A0A6S7JLD7"/>
<dbReference type="PANTHER" id="PTHR33887">
    <property type="entry name" value="PB1 DOMAIN-CONTAINING PROTEIN"/>
    <property type="match status" value="1"/>
</dbReference>
<dbReference type="Proteomes" id="UP001152795">
    <property type="component" value="Unassembled WGS sequence"/>
</dbReference>
<name>A0A6S7JLD7_PARCT</name>
<feature type="compositionally biased region" description="Polar residues" evidence="1">
    <location>
        <begin position="73"/>
        <end position="88"/>
    </location>
</feature>
<dbReference type="EMBL" id="CACRXK020017915">
    <property type="protein sequence ID" value="CAB4031818.1"/>
    <property type="molecule type" value="Genomic_DNA"/>
</dbReference>